<dbReference type="OrthoDB" id="359611at2759"/>
<dbReference type="AlphaFoldDB" id="A0A061DAS0"/>
<gene>
    <name evidence="1" type="ORF">BBBOND_0211580</name>
</gene>
<proteinExistence type="predicted"/>
<keyword evidence="2" id="KW-1185">Reference proteome</keyword>
<organism evidence="1 2">
    <name type="scientific">Babesia bigemina</name>
    <dbReference type="NCBI Taxonomy" id="5866"/>
    <lineage>
        <taxon>Eukaryota</taxon>
        <taxon>Sar</taxon>
        <taxon>Alveolata</taxon>
        <taxon>Apicomplexa</taxon>
        <taxon>Aconoidasida</taxon>
        <taxon>Piroplasmida</taxon>
        <taxon>Babesiidae</taxon>
        <taxon>Babesia</taxon>
    </lineage>
</organism>
<evidence type="ECO:0000313" key="2">
    <source>
        <dbReference type="Proteomes" id="UP000033188"/>
    </source>
</evidence>
<dbReference type="EMBL" id="LK391708">
    <property type="protein sequence ID" value="CDR96014.1"/>
    <property type="molecule type" value="Genomic_DNA"/>
</dbReference>
<dbReference type="OMA" id="EWVIRFL"/>
<accession>A0A061DAS0</accession>
<name>A0A061DAS0_BABBI</name>
<protein>
    <submittedName>
        <fullName evidence="1">Uncharacterized protein</fullName>
    </submittedName>
</protein>
<evidence type="ECO:0000313" key="1">
    <source>
        <dbReference type="EMBL" id="CDR96014.1"/>
    </source>
</evidence>
<dbReference type="Proteomes" id="UP000033188">
    <property type="component" value="Chromosome 2"/>
</dbReference>
<dbReference type="VEuPathDB" id="PiroplasmaDB:BBBOND_0211580"/>
<dbReference type="GeneID" id="24564555"/>
<dbReference type="KEGG" id="bbig:BBBOND_0211580"/>
<sequence length="404" mass="45242">MANVNSVSQSKGALAAVIEQLPDGVTCRAGLMKPQVARRLVKEYNDDGTSSVFESVPEAVLVDLPFRKLVFESRVLQRLYYGMDTSDDPSYAKRHISQNNLLLLDPIRLGACINKRLDSFFKMVSLGIGEKIRKLLARSTHPWLDDDFLYGLEDLQLELVQLRSRVETCESSADSAEDVANTIGEACSDVLTIAHKFDDDWGRVQETSSTIKRMCNYLSQQIAEVRNLFIPTAGSTNRMDANASAKDSDRTKAIKLFEISDRIAVFVLRTAFDLSVAKMKVMERRAELCQKPGAFSILEAEVFKHGIRTAEYAHDDIMQMLLLSHCVESYAVREWCARYFIETRLPLLGGMRNRFNLSGDSGTAKEESSPFFITAGAVSPDVSDFATLIPTSLSDYIREMIEKN</sequence>
<dbReference type="RefSeq" id="XP_012768200.1">
    <property type="nucleotide sequence ID" value="XM_012912746.1"/>
</dbReference>
<reference evidence="2" key="1">
    <citation type="submission" date="2014-06" db="EMBL/GenBank/DDBJ databases">
        <authorList>
            <person name="Aslett M."/>
            <person name="De Silva N."/>
        </authorList>
    </citation>
    <scope>NUCLEOTIDE SEQUENCE [LARGE SCALE GENOMIC DNA]</scope>
    <source>
        <strain evidence="2">Bond</strain>
    </source>
</reference>